<sequence>MATNVPLLDNDDTLEFGAEDEPQGRFRHPLVTMFHVGFRLAAMVTYLLCGWFNVSFIGSFVTVVLLLSMDFWTVKNITGRIMVGLRWWNYIDEDGKSHWVFESKKRGACQARR</sequence>
<comment type="similarity">
    <text evidence="2 6">Belongs to the TVP23 family.</text>
</comment>
<dbReference type="GO" id="GO:0016192">
    <property type="term" value="P:vesicle-mediated transport"/>
    <property type="evidence" value="ECO:0007669"/>
    <property type="project" value="TreeGrafter"/>
</dbReference>
<reference evidence="7" key="1">
    <citation type="submission" date="2017-11" db="EMBL/GenBank/DDBJ databases">
        <title>The sensing device of the deep-sea amphipod.</title>
        <authorList>
            <person name="Kobayashi H."/>
            <person name="Nagahama T."/>
            <person name="Arai W."/>
            <person name="Sasagawa Y."/>
            <person name="Umeda M."/>
            <person name="Hayashi T."/>
            <person name="Nikaido I."/>
            <person name="Watanabe H."/>
            <person name="Oguri K."/>
            <person name="Kitazato H."/>
            <person name="Fujioka K."/>
            <person name="Kido Y."/>
            <person name="Takami H."/>
        </authorList>
    </citation>
    <scope>NUCLEOTIDE SEQUENCE</scope>
    <source>
        <tissue evidence="7">Whole body</tissue>
    </source>
</reference>
<evidence type="ECO:0000256" key="5">
    <source>
        <dbReference type="ARBA" id="ARBA00023136"/>
    </source>
</evidence>
<dbReference type="AlphaFoldDB" id="A0A6A7FNU2"/>
<proteinExistence type="evidence at transcript level"/>
<dbReference type="GO" id="GO:0009306">
    <property type="term" value="P:protein secretion"/>
    <property type="evidence" value="ECO:0007669"/>
    <property type="project" value="TreeGrafter"/>
</dbReference>
<dbReference type="PANTHER" id="PTHR13019:SF25">
    <property type="entry name" value="GOLGI APPARATUS MEMBRANE PROTEIN TVP23 HOMOLOG"/>
    <property type="match status" value="1"/>
</dbReference>
<dbReference type="Pfam" id="PF05832">
    <property type="entry name" value="DUF846"/>
    <property type="match status" value="1"/>
</dbReference>
<evidence type="ECO:0000313" key="7">
    <source>
        <dbReference type="EMBL" id="LAC19803.1"/>
    </source>
</evidence>
<evidence type="ECO:0000256" key="1">
    <source>
        <dbReference type="ARBA" id="ARBA00004141"/>
    </source>
</evidence>
<name>A0A6A7FNU2_9CRUS</name>
<dbReference type="InterPro" id="IPR008564">
    <property type="entry name" value="TVP23-like"/>
</dbReference>
<keyword evidence="4 6" id="KW-1133">Transmembrane helix</keyword>
<dbReference type="EMBL" id="IACT01000385">
    <property type="protein sequence ID" value="LAC19803.1"/>
    <property type="molecule type" value="mRNA"/>
</dbReference>
<comment type="subcellular location">
    <subcellularLocation>
        <location evidence="1 6">Membrane</location>
        <topology evidence="1 6">Multi-pass membrane protein</topology>
    </subcellularLocation>
</comment>
<evidence type="ECO:0000256" key="2">
    <source>
        <dbReference type="ARBA" id="ARBA00005467"/>
    </source>
</evidence>
<keyword evidence="3 6" id="KW-0812">Transmembrane</keyword>
<dbReference type="GO" id="GO:0000139">
    <property type="term" value="C:Golgi membrane"/>
    <property type="evidence" value="ECO:0007669"/>
    <property type="project" value="TreeGrafter"/>
</dbReference>
<protein>
    <recommendedName>
        <fullName evidence="6">Golgi apparatus membrane protein TVP23 homolog</fullName>
    </recommendedName>
</protein>
<organism evidence="7">
    <name type="scientific">Hirondellea gigas</name>
    <dbReference type="NCBI Taxonomy" id="1518452"/>
    <lineage>
        <taxon>Eukaryota</taxon>
        <taxon>Metazoa</taxon>
        <taxon>Ecdysozoa</taxon>
        <taxon>Arthropoda</taxon>
        <taxon>Crustacea</taxon>
        <taxon>Multicrustacea</taxon>
        <taxon>Malacostraca</taxon>
        <taxon>Eumalacostraca</taxon>
        <taxon>Peracarida</taxon>
        <taxon>Amphipoda</taxon>
        <taxon>Amphilochidea</taxon>
        <taxon>Lysianassida</taxon>
        <taxon>Lysianassidira</taxon>
        <taxon>Lysianassoidea</taxon>
        <taxon>Lysianassidae</taxon>
        <taxon>Hirondellea</taxon>
    </lineage>
</organism>
<evidence type="ECO:0000256" key="3">
    <source>
        <dbReference type="ARBA" id="ARBA00022692"/>
    </source>
</evidence>
<feature type="transmembrane region" description="Helical" evidence="6">
    <location>
        <begin position="54"/>
        <end position="72"/>
    </location>
</feature>
<comment type="caution">
    <text evidence="6">Lacks conserved residue(s) required for the propagation of feature annotation.</text>
</comment>
<evidence type="ECO:0000256" key="4">
    <source>
        <dbReference type="ARBA" id="ARBA00022989"/>
    </source>
</evidence>
<keyword evidence="5 6" id="KW-0472">Membrane</keyword>
<accession>A0A6A7FNU2</accession>
<evidence type="ECO:0000256" key="6">
    <source>
        <dbReference type="RuleBase" id="RU361206"/>
    </source>
</evidence>
<dbReference type="PANTHER" id="PTHR13019">
    <property type="entry name" value="GOLGI APPARATUS MEMBRANE PROTEIN TVP23"/>
    <property type="match status" value="1"/>
</dbReference>